<dbReference type="PROSITE" id="PS50943">
    <property type="entry name" value="HTH_CROC1"/>
    <property type="match status" value="1"/>
</dbReference>
<dbReference type="InterPro" id="IPR001387">
    <property type="entry name" value="Cro/C1-type_HTH"/>
</dbReference>
<reference evidence="3 4" key="1">
    <citation type="submission" date="2018-08" db="EMBL/GenBank/DDBJ databases">
        <title>A genome reference for cultivated species of the human gut microbiota.</title>
        <authorList>
            <person name="Zou Y."/>
            <person name="Xue W."/>
            <person name="Luo G."/>
        </authorList>
    </citation>
    <scope>NUCLEOTIDE SEQUENCE [LARGE SCALE GENOMIC DNA]</scope>
    <source>
        <strain evidence="3 4">AM25-6</strain>
    </source>
</reference>
<dbReference type="CDD" id="cd00093">
    <property type="entry name" value="HTH_XRE"/>
    <property type="match status" value="1"/>
</dbReference>
<gene>
    <name evidence="3" type="ORF">DW687_11905</name>
</gene>
<evidence type="ECO:0000256" key="1">
    <source>
        <dbReference type="ARBA" id="ARBA00023125"/>
    </source>
</evidence>
<dbReference type="AlphaFoldDB" id="A0A3E3DUH0"/>
<accession>A0A3E3DUH0</accession>
<sequence>MNNFSKNLKYYRLQKKLTQKEMADFLNITPNAYQKYEYGKREPLLNNLIKLADFFNVSLDDLVGRKFHKD</sequence>
<proteinExistence type="predicted"/>
<dbReference type="PANTHER" id="PTHR46558">
    <property type="entry name" value="TRACRIPTIONAL REGULATORY PROTEIN-RELATED-RELATED"/>
    <property type="match status" value="1"/>
</dbReference>
<dbReference type="InterPro" id="IPR010982">
    <property type="entry name" value="Lambda_DNA-bd_dom_sf"/>
</dbReference>
<name>A0A3E3DUH0_9FIRM</name>
<feature type="domain" description="HTH cro/C1-type" evidence="2">
    <location>
        <begin position="8"/>
        <end position="62"/>
    </location>
</feature>
<dbReference type="EMBL" id="QUSM01000009">
    <property type="protein sequence ID" value="RGD72937.1"/>
    <property type="molecule type" value="Genomic_DNA"/>
</dbReference>
<keyword evidence="1" id="KW-0238">DNA-binding</keyword>
<dbReference type="Pfam" id="PF01381">
    <property type="entry name" value="HTH_3"/>
    <property type="match status" value="1"/>
</dbReference>
<dbReference type="Proteomes" id="UP000261212">
    <property type="component" value="Unassembled WGS sequence"/>
</dbReference>
<comment type="caution">
    <text evidence="3">The sequence shown here is derived from an EMBL/GenBank/DDBJ whole genome shotgun (WGS) entry which is preliminary data.</text>
</comment>
<evidence type="ECO:0000313" key="4">
    <source>
        <dbReference type="Proteomes" id="UP000261212"/>
    </source>
</evidence>
<evidence type="ECO:0000259" key="2">
    <source>
        <dbReference type="PROSITE" id="PS50943"/>
    </source>
</evidence>
<organism evidence="3 4">
    <name type="scientific">Anaerofustis stercorihominis</name>
    <dbReference type="NCBI Taxonomy" id="214853"/>
    <lineage>
        <taxon>Bacteria</taxon>
        <taxon>Bacillati</taxon>
        <taxon>Bacillota</taxon>
        <taxon>Clostridia</taxon>
        <taxon>Eubacteriales</taxon>
        <taxon>Eubacteriaceae</taxon>
        <taxon>Anaerofustis</taxon>
    </lineage>
</organism>
<dbReference type="Gene3D" id="1.10.260.40">
    <property type="entry name" value="lambda repressor-like DNA-binding domains"/>
    <property type="match status" value="1"/>
</dbReference>
<dbReference type="GO" id="GO:0003677">
    <property type="term" value="F:DNA binding"/>
    <property type="evidence" value="ECO:0007669"/>
    <property type="project" value="UniProtKB-KW"/>
</dbReference>
<dbReference type="RefSeq" id="WP_117532873.1">
    <property type="nucleotide sequence ID" value="NZ_QUSM01000009.1"/>
</dbReference>
<dbReference type="SMART" id="SM00530">
    <property type="entry name" value="HTH_XRE"/>
    <property type="match status" value="1"/>
</dbReference>
<protein>
    <submittedName>
        <fullName evidence="3">XRE family transcriptional regulator</fullName>
    </submittedName>
</protein>
<dbReference type="SUPFAM" id="SSF47413">
    <property type="entry name" value="lambda repressor-like DNA-binding domains"/>
    <property type="match status" value="1"/>
</dbReference>
<dbReference type="PANTHER" id="PTHR46558:SF14">
    <property type="entry name" value="HTH-TYPE TRANSCRIPTIONAL REGULATOR ANSR"/>
    <property type="match status" value="1"/>
</dbReference>
<evidence type="ECO:0000313" key="3">
    <source>
        <dbReference type="EMBL" id="RGD72937.1"/>
    </source>
</evidence>